<name>A0A2U2XHE5_9FLAO</name>
<dbReference type="RefSeq" id="WP_109358256.1">
    <property type="nucleotide sequence ID" value="NZ_QFRJ01000001.1"/>
</dbReference>
<dbReference type="Pfam" id="PF13847">
    <property type="entry name" value="Methyltransf_31"/>
    <property type="match status" value="1"/>
</dbReference>
<dbReference type="AlphaFoldDB" id="A0A2U2XHE5"/>
<sequence>MCTVNEMIGHFSEKLNDIFTEREKKQIAKMFLMHYMQYDASEILLNKDSTIPQGVEEKLENSIIQINKGKPVQYVLGWTHFYGLDLITDRRALIPRPETEELVNWIVDTWQGRSPKILDVGTGSGCIALSLKSAISKSNVFGVDVIQNALDLANENAIQLKINVQFDFANALKLHDYSHYKWDLIVSNPPYIPLDNKEQMKDHVLDFEPESALFVPNNNPLLYYKAISLYARDHLVPKGSLFFEVHEEMAKDVEAVLKSYGFNQIEIRQDLQGKDRMIHAQF</sequence>
<feature type="domain" description="Methyltransferase" evidence="4">
    <location>
        <begin position="116"/>
        <end position="190"/>
    </location>
</feature>
<dbReference type="EMBL" id="QFRJ01000001">
    <property type="protein sequence ID" value="PWH87177.1"/>
    <property type="molecule type" value="Genomic_DNA"/>
</dbReference>
<dbReference type="NCBIfam" id="TIGR00536">
    <property type="entry name" value="hemK_fam"/>
    <property type="match status" value="1"/>
</dbReference>
<dbReference type="InterPro" id="IPR019874">
    <property type="entry name" value="RF_methyltr_PrmC"/>
</dbReference>
<dbReference type="GO" id="GO:0003676">
    <property type="term" value="F:nucleic acid binding"/>
    <property type="evidence" value="ECO:0007669"/>
    <property type="project" value="InterPro"/>
</dbReference>
<dbReference type="CDD" id="cd02440">
    <property type="entry name" value="AdoMet_MTases"/>
    <property type="match status" value="1"/>
</dbReference>
<evidence type="ECO:0000259" key="5">
    <source>
        <dbReference type="Pfam" id="PF17827"/>
    </source>
</evidence>
<dbReference type="SUPFAM" id="SSF53335">
    <property type="entry name" value="S-adenosyl-L-methionine-dependent methyltransferases"/>
    <property type="match status" value="1"/>
</dbReference>
<dbReference type="Gene3D" id="3.40.50.150">
    <property type="entry name" value="Vaccinia Virus protein VP39"/>
    <property type="match status" value="1"/>
</dbReference>
<dbReference type="Gene3D" id="1.10.8.10">
    <property type="entry name" value="DNA helicase RuvA subunit, C-terminal domain"/>
    <property type="match status" value="1"/>
</dbReference>
<evidence type="ECO:0000256" key="3">
    <source>
        <dbReference type="ARBA" id="ARBA00022691"/>
    </source>
</evidence>
<evidence type="ECO:0000256" key="1">
    <source>
        <dbReference type="ARBA" id="ARBA00022603"/>
    </source>
</evidence>
<evidence type="ECO:0000313" key="6">
    <source>
        <dbReference type="EMBL" id="PWH87177.1"/>
    </source>
</evidence>
<dbReference type="Proteomes" id="UP000245370">
    <property type="component" value="Unassembled WGS sequence"/>
</dbReference>
<dbReference type="GO" id="GO:0032259">
    <property type="term" value="P:methylation"/>
    <property type="evidence" value="ECO:0007669"/>
    <property type="project" value="UniProtKB-KW"/>
</dbReference>
<keyword evidence="2 6" id="KW-0808">Transferase</keyword>
<evidence type="ECO:0000256" key="2">
    <source>
        <dbReference type="ARBA" id="ARBA00022679"/>
    </source>
</evidence>
<dbReference type="InterPro" id="IPR025714">
    <property type="entry name" value="Methyltranfer_dom"/>
</dbReference>
<dbReference type="InterPro" id="IPR029063">
    <property type="entry name" value="SAM-dependent_MTases_sf"/>
</dbReference>
<keyword evidence="3" id="KW-0949">S-adenosyl-L-methionine</keyword>
<comment type="caution">
    <text evidence="6">The sequence shown here is derived from an EMBL/GenBank/DDBJ whole genome shotgun (WGS) entry which is preliminary data.</text>
</comment>
<proteinExistence type="predicted"/>
<protein>
    <submittedName>
        <fullName evidence="6">Peptide chain release factor N(5)-glutamine methyltransferase</fullName>
    </submittedName>
</protein>
<gene>
    <name evidence="6" type="primary">prmC</name>
    <name evidence="6" type="ORF">DIT68_02635</name>
</gene>
<reference evidence="6 7" key="1">
    <citation type="submission" date="2018-05" db="EMBL/GenBank/DDBJ databases">
        <title>Brumimicrobium oceani sp. nov., isolated from coastal sediment.</title>
        <authorList>
            <person name="Kou Y."/>
        </authorList>
    </citation>
    <scope>NUCLEOTIDE SEQUENCE [LARGE SCALE GENOMIC DNA]</scope>
    <source>
        <strain evidence="6 7">C305</strain>
    </source>
</reference>
<dbReference type="InterPro" id="IPR040758">
    <property type="entry name" value="PrmC_N"/>
</dbReference>
<dbReference type="Pfam" id="PF17827">
    <property type="entry name" value="PrmC_N"/>
    <property type="match status" value="1"/>
</dbReference>
<dbReference type="InterPro" id="IPR004556">
    <property type="entry name" value="HemK-like"/>
</dbReference>
<reference evidence="6 7" key="2">
    <citation type="submission" date="2018-05" db="EMBL/GenBank/DDBJ databases">
        <authorList>
            <person name="Lanie J.A."/>
            <person name="Ng W.-L."/>
            <person name="Kazmierczak K.M."/>
            <person name="Andrzejewski T.M."/>
            <person name="Davidsen T.M."/>
            <person name="Wayne K.J."/>
            <person name="Tettelin H."/>
            <person name="Glass J.I."/>
            <person name="Rusch D."/>
            <person name="Podicherti R."/>
            <person name="Tsui H.-C.T."/>
            <person name="Winkler M.E."/>
        </authorList>
    </citation>
    <scope>NUCLEOTIDE SEQUENCE [LARGE SCALE GENOMIC DNA]</scope>
    <source>
        <strain evidence="6 7">C305</strain>
    </source>
</reference>
<dbReference type="PROSITE" id="PS00092">
    <property type="entry name" value="N6_MTASE"/>
    <property type="match status" value="1"/>
</dbReference>
<dbReference type="GO" id="GO:0008276">
    <property type="term" value="F:protein methyltransferase activity"/>
    <property type="evidence" value="ECO:0007669"/>
    <property type="project" value="InterPro"/>
</dbReference>
<dbReference type="InterPro" id="IPR002052">
    <property type="entry name" value="DNA_methylase_N6_adenine_CS"/>
</dbReference>
<keyword evidence="7" id="KW-1185">Reference proteome</keyword>
<dbReference type="OrthoDB" id="9800643at2"/>
<organism evidence="6 7">
    <name type="scientific">Brumimicrobium oceani</name>
    <dbReference type="NCBI Taxonomy" id="2100725"/>
    <lineage>
        <taxon>Bacteria</taxon>
        <taxon>Pseudomonadati</taxon>
        <taxon>Bacteroidota</taxon>
        <taxon>Flavobacteriia</taxon>
        <taxon>Flavobacteriales</taxon>
        <taxon>Crocinitomicaceae</taxon>
        <taxon>Brumimicrobium</taxon>
    </lineage>
</organism>
<keyword evidence="1 6" id="KW-0489">Methyltransferase</keyword>
<feature type="domain" description="Release factor glutamine methyltransferase N-terminal" evidence="5">
    <location>
        <begin position="12"/>
        <end position="77"/>
    </location>
</feature>
<accession>A0A2U2XHE5</accession>
<evidence type="ECO:0000259" key="4">
    <source>
        <dbReference type="Pfam" id="PF13847"/>
    </source>
</evidence>
<dbReference type="PANTHER" id="PTHR18895">
    <property type="entry name" value="HEMK METHYLTRANSFERASE"/>
    <property type="match status" value="1"/>
</dbReference>
<dbReference type="InterPro" id="IPR050320">
    <property type="entry name" value="N5-glutamine_MTase"/>
</dbReference>
<evidence type="ECO:0000313" key="7">
    <source>
        <dbReference type="Proteomes" id="UP000245370"/>
    </source>
</evidence>
<dbReference type="PANTHER" id="PTHR18895:SF74">
    <property type="entry name" value="MTRF1L RELEASE FACTOR GLUTAMINE METHYLTRANSFERASE"/>
    <property type="match status" value="1"/>
</dbReference>
<dbReference type="NCBIfam" id="TIGR03534">
    <property type="entry name" value="RF_mod_PrmC"/>
    <property type="match status" value="1"/>
</dbReference>